<evidence type="ECO:0000313" key="3">
    <source>
        <dbReference type="Proteomes" id="UP000467379"/>
    </source>
</evidence>
<evidence type="ECO:0000313" key="2">
    <source>
        <dbReference type="EMBL" id="BBZ15201.1"/>
    </source>
</evidence>
<dbReference type="Pfam" id="PF13026">
    <property type="entry name" value="DUF3887"/>
    <property type="match status" value="1"/>
</dbReference>
<keyword evidence="3" id="KW-1185">Reference proteome</keyword>
<sequence length="126" mass="13224">MFAGGLTLIGISAAPVAIASPTPDELALATLDNIVQGDDTAATAHFDPRMQAALPAQALGQAWTNYQQTLGPYQSHGDPEDLQRGDLTVVNVPLQMAHAPGQFRLTVHPDGTIAGLFFLRQGVPVP</sequence>
<dbReference type="EMBL" id="AP022607">
    <property type="protein sequence ID" value="BBZ15201.1"/>
    <property type="molecule type" value="Genomic_DNA"/>
</dbReference>
<evidence type="ECO:0000259" key="1">
    <source>
        <dbReference type="Pfam" id="PF13026"/>
    </source>
</evidence>
<organism evidence="2 3">
    <name type="scientific">Mycobacterium branderi</name>
    <dbReference type="NCBI Taxonomy" id="43348"/>
    <lineage>
        <taxon>Bacteria</taxon>
        <taxon>Bacillati</taxon>
        <taxon>Actinomycetota</taxon>
        <taxon>Actinomycetes</taxon>
        <taxon>Mycobacteriales</taxon>
        <taxon>Mycobacteriaceae</taxon>
        <taxon>Mycobacterium</taxon>
    </lineage>
</organism>
<proteinExistence type="predicted"/>
<accession>A0ABM7KVI8</accession>
<dbReference type="InterPro" id="IPR024981">
    <property type="entry name" value="DUF3887"/>
</dbReference>
<keyword evidence="2" id="KW-0614">Plasmid</keyword>
<name>A0ABM7KVI8_9MYCO</name>
<feature type="domain" description="DUF3887" evidence="1">
    <location>
        <begin position="31"/>
        <end position="116"/>
    </location>
</feature>
<dbReference type="Proteomes" id="UP000467379">
    <property type="component" value="Plasmid pJCM12687"/>
</dbReference>
<dbReference type="Gene3D" id="3.10.450.590">
    <property type="match status" value="1"/>
</dbReference>
<protein>
    <recommendedName>
        <fullName evidence="1">DUF3887 domain-containing protein</fullName>
    </recommendedName>
</protein>
<gene>
    <name evidence="2" type="ORF">MBRA_53960</name>
</gene>
<geneLocation type="plasmid" evidence="2 3">
    <name>pJCM12687</name>
</geneLocation>
<reference evidence="2 3" key="1">
    <citation type="journal article" date="2019" name="Emerg. Microbes Infect.">
        <title>Comprehensive subspecies identification of 175 nontuberculous mycobacteria species based on 7547 genomic profiles.</title>
        <authorList>
            <person name="Matsumoto Y."/>
            <person name="Kinjo T."/>
            <person name="Motooka D."/>
            <person name="Nabeya D."/>
            <person name="Jung N."/>
            <person name="Uechi K."/>
            <person name="Horii T."/>
            <person name="Iida T."/>
            <person name="Fujita J."/>
            <person name="Nakamura S."/>
        </authorList>
    </citation>
    <scope>NUCLEOTIDE SEQUENCE [LARGE SCALE GENOMIC DNA]</scope>
    <source>
        <strain evidence="2 3">JCM 12687</strain>
        <plasmid evidence="2">pJCM12687</plasmid>
    </source>
</reference>